<reference evidence="9" key="1">
    <citation type="journal article" date="2021" name="Nat. Commun.">
        <title>Genetic determinants of endophytism in the Arabidopsis root mycobiome.</title>
        <authorList>
            <person name="Mesny F."/>
            <person name="Miyauchi S."/>
            <person name="Thiergart T."/>
            <person name="Pickel B."/>
            <person name="Atanasova L."/>
            <person name="Karlsson M."/>
            <person name="Huettel B."/>
            <person name="Barry K.W."/>
            <person name="Haridas S."/>
            <person name="Chen C."/>
            <person name="Bauer D."/>
            <person name="Andreopoulos W."/>
            <person name="Pangilinan J."/>
            <person name="LaButti K."/>
            <person name="Riley R."/>
            <person name="Lipzen A."/>
            <person name="Clum A."/>
            <person name="Drula E."/>
            <person name="Henrissat B."/>
            <person name="Kohler A."/>
            <person name="Grigoriev I.V."/>
            <person name="Martin F.M."/>
            <person name="Hacquard S."/>
        </authorList>
    </citation>
    <scope>NUCLEOTIDE SEQUENCE</scope>
    <source>
        <strain evidence="9">MPI-CAGE-AT-0147</strain>
    </source>
</reference>
<feature type="transmembrane region" description="Helical" evidence="7">
    <location>
        <begin position="254"/>
        <end position="276"/>
    </location>
</feature>
<proteinExistence type="inferred from homology"/>
<dbReference type="AlphaFoldDB" id="A0A9P9I6L8"/>
<evidence type="ECO:0000256" key="5">
    <source>
        <dbReference type="ARBA" id="ARBA00038359"/>
    </source>
</evidence>
<evidence type="ECO:0000256" key="2">
    <source>
        <dbReference type="ARBA" id="ARBA00022692"/>
    </source>
</evidence>
<evidence type="ECO:0000256" key="1">
    <source>
        <dbReference type="ARBA" id="ARBA00004141"/>
    </source>
</evidence>
<dbReference type="EMBL" id="JAGMUV010000049">
    <property type="protein sequence ID" value="KAH7109758.1"/>
    <property type="molecule type" value="Genomic_DNA"/>
</dbReference>
<evidence type="ECO:0000313" key="10">
    <source>
        <dbReference type="Proteomes" id="UP000738349"/>
    </source>
</evidence>
<protein>
    <recommendedName>
        <fullName evidence="8">Rhodopsin domain-containing protein</fullName>
    </recommendedName>
</protein>
<keyword evidence="2 7" id="KW-0812">Transmembrane</keyword>
<dbReference type="OrthoDB" id="5273647at2759"/>
<dbReference type="GO" id="GO:0016020">
    <property type="term" value="C:membrane"/>
    <property type="evidence" value="ECO:0007669"/>
    <property type="project" value="UniProtKB-SubCell"/>
</dbReference>
<feature type="transmembrane region" description="Helical" evidence="7">
    <location>
        <begin position="12"/>
        <end position="32"/>
    </location>
</feature>
<evidence type="ECO:0000313" key="9">
    <source>
        <dbReference type="EMBL" id="KAH7109758.1"/>
    </source>
</evidence>
<feature type="transmembrane region" description="Helical" evidence="7">
    <location>
        <begin position="131"/>
        <end position="154"/>
    </location>
</feature>
<evidence type="ECO:0000256" key="7">
    <source>
        <dbReference type="SAM" id="Phobius"/>
    </source>
</evidence>
<dbReference type="Pfam" id="PF20684">
    <property type="entry name" value="Fung_rhodopsin"/>
    <property type="match status" value="1"/>
</dbReference>
<feature type="domain" description="Rhodopsin" evidence="8">
    <location>
        <begin position="28"/>
        <end position="277"/>
    </location>
</feature>
<accession>A0A9P9I6L8</accession>
<dbReference type="InterPro" id="IPR049326">
    <property type="entry name" value="Rhodopsin_dom_fungi"/>
</dbReference>
<dbReference type="PANTHER" id="PTHR33048">
    <property type="entry name" value="PTH11-LIKE INTEGRAL MEMBRANE PROTEIN (AFU_ORTHOLOGUE AFUA_5G11245)"/>
    <property type="match status" value="1"/>
</dbReference>
<keyword evidence="4 7" id="KW-0472">Membrane</keyword>
<evidence type="ECO:0000259" key="8">
    <source>
        <dbReference type="Pfam" id="PF20684"/>
    </source>
</evidence>
<dbReference type="Proteomes" id="UP000738349">
    <property type="component" value="Unassembled WGS sequence"/>
</dbReference>
<keyword evidence="10" id="KW-1185">Reference proteome</keyword>
<evidence type="ECO:0000256" key="3">
    <source>
        <dbReference type="ARBA" id="ARBA00022989"/>
    </source>
</evidence>
<comment type="similarity">
    <text evidence="5">Belongs to the SAT4 family.</text>
</comment>
<dbReference type="PANTHER" id="PTHR33048:SF92">
    <property type="entry name" value="INTEGRAL MEMBRANE PROTEIN"/>
    <property type="match status" value="1"/>
</dbReference>
<comment type="subcellular location">
    <subcellularLocation>
        <location evidence="1">Membrane</location>
        <topology evidence="1">Multi-pass membrane protein</topology>
    </subcellularLocation>
</comment>
<sequence length="355" mass="39758">MALHAPTPAAVLISEWLLLSIAAVMILARLYLRLKINRQTLLLSDVFICLAWFSAAATSSVDIYLKYVGVLRQDEDAFLRGYAGDPNTLQSALLYFWAGNFAFFTAFWCSKTAILAFYLQIFPPAFRTYRIIIWIVIAYAASGYIVAMSLNLFLCWPLERNWATDQTACIAEIQINIAFRVGWALHFSSDVIIFVLPFLILRKLRMERLVRFGVYCTFGLGAINITFCLTRFLIVEITTDIDEKKVIPLTLLELWSNIDCNISVIIACMPALRPYLRLIHANRQSRSGMPISSGRTTSPHSPGIVAGPSSDTLESELVTYPSTWECEAPVIQSNAPGGPGAYENGINMISEEGWR</sequence>
<feature type="transmembrane region" description="Helical" evidence="7">
    <location>
        <begin position="41"/>
        <end position="65"/>
    </location>
</feature>
<comment type="caution">
    <text evidence="9">The sequence shown here is derived from an EMBL/GenBank/DDBJ whole genome shotgun (WGS) entry which is preliminary data.</text>
</comment>
<dbReference type="InterPro" id="IPR052337">
    <property type="entry name" value="SAT4-like"/>
</dbReference>
<evidence type="ECO:0000256" key="6">
    <source>
        <dbReference type="SAM" id="MobiDB-lite"/>
    </source>
</evidence>
<gene>
    <name evidence="9" type="ORF">EDB81DRAFT_832776</name>
</gene>
<evidence type="ECO:0000256" key="4">
    <source>
        <dbReference type="ARBA" id="ARBA00023136"/>
    </source>
</evidence>
<feature type="transmembrane region" description="Helical" evidence="7">
    <location>
        <begin position="212"/>
        <end position="234"/>
    </location>
</feature>
<feature type="transmembrane region" description="Helical" evidence="7">
    <location>
        <begin position="94"/>
        <end position="119"/>
    </location>
</feature>
<name>A0A9P9I6L8_9HYPO</name>
<feature type="region of interest" description="Disordered" evidence="6">
    <location>
        <begin position="287"/>
        <end position="306"/>
    </location>
</feature>
<feature type="transmembrane region" description="Helical" evidence="7">
    <location>
        <begin position="181"/>
        <end position="200"/>
    </location>
</feature>
<organism evidence="9 10">
    <name type="scientific">Dactylonectria macrodidyma</name>
    <dbReference type="NCBI Taxonomy" id="307937"/>
    <lineage>
        <taxon>Eukaryota</taxon>
        <taxon>Fungi</taxon>
        <taxon>Dikarya</taxon>
        <taxon>Ascomycota</taxon>
        <taxon>Pezizomycotina</taxon>
        <taxon>Sordariomycetes</taxon>
        <taxon>Hypocreomycetidae</taxon>
        <taxon>Hypocreales</taxon>
        <taxon>Nectriaceae</taxon>
        <taxon>Dactylonectria</taxon>
    </lineage>
</organism>
<keyword evidence="3 7" id="KW-1133">Transmembrane helix</keyword>